<dbReference type="EMBL" id="JAGGLJ010000010">
    <property type="protein sequence ID" value="MBP2025646.1"/>
    <property type="molecule type" value="Genomic_DNA"/>
</dbReference>
<evidence type="ECO:0000256" key="3">
    <source>
        <dbReference type="ARBA" id="ARBA00038858"/>
    </source>
</evidence>
<keyword evidence="1 4" id="KW-0413">Isomerase</keyword>
<dbReference type="CDD" id="cd03786">
    <property type="entry name" value="GTB_UDP-GlcNAc_2-Epimerase"/>
    <property type="match status" value="1"/>
</dbReference>
<keyword evidence="7" id="KW-1185">Reference proteome</keyword>
<dbReference type="NCBIfam" id="TIGR00236">
    <property type="entry name" value="wecB"/>
    <property type="match status" value="1"/>
</dbReference>
<gene>
    <name evidence="6" type="ORF">J2Z71_001189</name>
</gene>
<accession>A0ABS4KCY6</accession>
<dbReference type="Pfam" id="PF02350">
    <property type="entry name" value="Epimerase_2"/>
    <property type="match status" value="1"/>
</dbReference>
<feature type="domain" description="UDP-N-acetylglucosamine 2-epimerase" evidence="5">
    <location>
        <begin position="21"/>
        <end position="365"/>
    </location>
</feature>
<dbReference type="SUPFAM" id="SSF53756">
    <property type="entry name" value="UDP-Glycosyltransferase/glycogen phosphorylase"/>
    <property type="match status" value="1"/>
</dbReference>
<dbReference type="RefSeq" id="WP_210060934.1">
    <property type="nucleotide sequence ID" value="NZ_JAGGLJ010000010.1"/>
</dbReference>
<dbReference type="Gene3D" id="3.40.50.2000">
    <property type="entry name" value="Glycogen Phosphorylase B"/>
    <property type="match status" value="2"/>
</dbReference>
<comment type="caution">
    <text evidence="6">The sequence shown here is derived from an EMBL/GenBank/DDBJ whole genome shotgun (WGS) entry which is preliminary data.</text>
</comment>
<evidence type="ECO:0000259" key="5">
    <source>
        <dbReference type="Pfam" id="PF02350"/>
    </source>
</evidence>
<dbReference type="EC" id="5.1.3.14" evidence="3"/>
<evidence type="ECO:0000256" key="1">
    <source>
        <dbReference type="ARBA" id="ARBA00023235"/>
    </source>
</evidence>
<organism evidence="6 7">
    <name type="scientific">Peptoniphilus stercorisuis</name>
    <dbReference type="NCBI Taxonomy" id="1436965"/>
    <lineage>
        <taxon>Bacteria</taxon>
        <taxon>Bacillati</taxon>
        <taxon>Bacillota</taxon>
        <taxon>Tissierellia</taxon>
        <taxon>Tissierellales</taxon>
        <taxon>Peptoniphilaceae</taxon>
        <taxon>Peptoniphilus</taxon>
    </lineage>
</organism>
<dbReference type="PANTHER" id="PTHR43174">
    <property type="entry name" value="UDP-N-ACETYLGLUCOSAMINE 2-EPIMERASE"/>
    <property type="match status" value="1"/>
</dbReference>
<dbReference type="GO" id="GO:0008761">
    <property type="term" value="F:UDP-N-acetylglucosamine 2-epimerase activity"/>
    <property type="evidence" value="ECO:0007669"/>
    <property type="project" value="UniProtKB-EC"/>
</dbReference>
<evidence type="ECO:0000256" key="4">
    <source>
        <dbReference type="RuleBase" id="RU003513"/>
    </source>
</evidence>
<dbReference type="PANTHER" id="PTHR43174:SF2">
    <property type="entry name" value="UDP-N-ACETYLGLUCOSAMINE 2-EPIMERASE"/>
    <property type="match status" value="1"/>
</dbReference>
<proteinExistence type="inferred from homology"/>
<evidence type="ECO:0000313" key="6">
    <source>
        <dbReference type="EMBL" id="MBP2025646.1"/>
    </source>
</evidence>
<dbReference type="InterPro" id="IPR003331">
    <property type="entry name" value="UDP_GlcNAc_Epimerase_2_dom"/>
</dbReference>
<evidence type="ECO:0000256" key="2">
    <source>
        <dbReference type="ARBA" id="ARBA00038209"/>
    </source>
</evidence>
<comment type="similarity">
    <text evidence="2 4">Belongs to the UDP-N-acetylglucosamine 2-epimerase family.</text>
</comment>
<dbReference type="Proteomes" id="UP001519306">
    <property type="component" value="Unassembled WGS sequence"/>
</dbReference>
<name>A0ABS4KCY6_9FIRM</name>
<evidence type="ECO:0000313" key="7">
    <source>
        <dbReference type="Proteomes" id="UP001519306"/>
    </source>
</evidence>
<sequence>MKVLTVFGTRPEAIKMAPIVKELEKRENIESIVAVTGQHREMLDQVLKIFNIVPDYDLNIFKPGQTLTEITVNAMLGLEKILDETTPDVLLIQGDTTTVFSSSIAAFYKKVKIGHVEAGLRSGNLYSPFPEEANRKLTGVLANFHFAPTNSNRENLLKEGYNDENIYITGNTVIDALKYSVKEDYHFEEELLNKIDYENKKVVLLTSHRRENIGKPMENIFQAVLDVVHENDDVEVIFPVHLNPKVREIANKYFENEEKVHMIEPLDYLPFSNLINKVYLVVTDSGGIQEEAPALGKPVLVVREETERMEGVLANTAKLVGTKYENIYNGFKELIENKKKYDEMAHAVNPYGDGTAAKKIIDILEEEMN</sequence>
<dbReference type="InterPro" id="IPR029767">
    <property type="entry name" value="WecB-like"/>
</dbReference>
<protein>
    <recommendedName>
        <fullName evidence="3">UDP-N-acetylglucosamine 2-epimerase (non-hydrolyzing)</fullName>
        <ecNumber evidence="3">5.1.3.14</ecNumber>
    </recommendedName>
</protein>
<reference evidence="6 7" key="1">
    <citation type="submission" date="2021-03" db="EMBL/GenBank/DDBJ databases">
        <title>Genomic Encyclopedia of Type Strains, Phase IV (KMG-IV): sequencing the most valuable type-strain genomes for metagenomic binning, comparative biology and taxonomic classification.</title>
        <authorList>
            <person name="Goeker M."/>
        </authorList>
    </citation>
    <scope>NUCLEOTIDE SEQUENCE [LARGE SCALE GENOMIC DNA]</scope>
    <source>
        <strain evidence="6 7">DSM 27563</strain>
    </source>
</reference>